<dbReference type="EMBL" id="PIQF01000001">
    <property type="protein sequence ID" value="RUO77734.1"/>
    <property type="molecule type" value="Genomic_DNA"/>
</dbReference>
<protein>
    <submittedName>
        <fullName evidence="2">DUF3392 domain-containing protein</fullName>
    </submittedName>
</protein>
<proteinExistence type="predicted"/>
<dbReference type="InterPro" id="IPR021813">
    <property type="entry name" value="DUF3392"/>
</dbReference>
<name>A0A432ZIM1_9GAMM</name>
<dbReference type="RefSeq" id="WP_126784003.1">
    <property type="nucleotide sequence ID" value="NZ_PIQF01000001.1"/>
</dbReference>
<keyword evidence="1" id="KW-1133">Transmembrane helix</keyword>
<feature type="transmembrane region" description="Helical" evidence="1">
    <location>
        <begin position="15"/>
        <end position="36"/>
    </location>
</feature>
<comment type="caution">
    <text evidence="2">The sequence shown here is derived from an EMBL/GenBank/DDBJ whole genome shotgun (WGS) entry which is preliminary data.</text>
</comment>
<keyword evidence="1" id="KW-0812">Transmembrane</keyword>
<feature type="transmembrane region" description="Helical" evidence="1">
    <location>
        <begin position="77"/>
        <end position="101"/>
    </location>
</feature>
<feature type="transmembrane region" description="Helical" evidence="1">
    <location>
        <begin position="48"/>
        <end position="71"/>
    </location>
</feature>
<evidence type="ECO:0000313" key="2">
    <source>
        <dbReference type="EMBL" id="RUO77734.1"/>
    </source>
</evidence>
<sequence>MLQLLNELGMMVRPHLYQIAMAIVATLLVIYGNEVNQLIRRQISGLHFLLRALIFVLVCAFGYGYLLIWFTPLLASWLHLVPLHLIGPATLAILLTLGLLAERKKQL</sequence>
<accession>A0A432ZIM1</accession>
<reference evidence="2 3" key="1">
    <citation type="journal article" date="2011" name="Front. Microbiol.">
        <title>Genomic signatures of strain selection and enhancement in Bacillus atrophaeus var. globigii, a historical biowarfare simulant.</title>
        <authorList>
            <person name="Gibbons H.S."/>
            <person name="Broomall S.M."/>
            <person name="McNew L.A."/>
            <person name="Daligault H."/>
            <person name="Chapman C."/>
            <person name="Bruce D."/>
            <person name="Karavis M."/>
            <person name="Krepps M."/>
            <person name="McGregor P.A."/>
            <person name="Hong C."/>
            <person name="Park K.H."/>
            <person name="Akmal A."/>
            <person name="Feldman A."/>
            <person name="Lin J.S."/>
            <person name="Chang W.E."/>
            <person name="Higgs B.W."/>
            <person name="Demirev P."/>
            <person name="Lindquist J."/>
            <person name="Liem A."/>
            <person name="Fochler E."/>
            <person name="Read T.D."/>
            <person name="Tapia R."/>
            <person name="Johnson S."/>
            <person name="Bishop-Lilly K.A."/>
            <person name="Detter C."/>
            <person name="Han C."/>
            <person name="Sozhamannan S."/>
            <person name="Rosenzweig C.N."/>
            <person name="Skowronski E.W."/>
        </authorList>
    </citation>
    <scope>NUCLEOTIDE SEQUENCE [LARGE SCALE GENOMIC DNA]</scope>
    <source>
        <strain evidence="2 3">CL-SP19</strain>
    </source>
</reference>
<dbReference type="Proteomes" id="UP000287908">
    <property type="component" value="Unassembled WGS sequence"/>
</dbReference>
<keyword evidence="3" id="KW-1185">Reference proteome</keyword>
<keyword evidence="1" id="KW-0472">Membrane</keyword>
<dbReference type="Pfam" id="PF11872">
    <property type="entry name" value="DUF3392"/>
    <property type="match status" value="1"/>
</dbReference>
<gene>
    <name evidence="2" type="ORF">CWI81_04450</name>
</gene>
<evidence type="ECO:0000313" key="3">
    <source>
        <dbReference type="Proteomes" id="UP000287908"/>
    </source>
</evidence>
<dbReference type="OrthoDB" id="6196761at2"/>
<evidence type="ECO:0000256" key="1">
    <source>
        <dbReference type="SAM" id="Phobius"/>
    </source>
</evidence>
<organism evidence="2 3">
    <name type="scientific">Idiomarina seosinensis</name>
    <dbReference type="NCBI Taxonomy" id="281739"/>
    <lineage>
        <taxon>Bacteria</taxon>
        <taxon>Pseudomonadati</taxon>
        <taxon>Pseudomonadota</taxon>
        <taxon>Gammaproteobacteria</taxon>
        <taxon>Alteromonadales</taxon>
        <taxon>Idiomarinaceae</taxon>
        <taxon>Idiomarina</taxon>
    </lineage>
</organism>
<dbReference type="AlphaFoldDB" id="A0A432ZIM1"/>